<dbReference type="AlphaFoldDB" id="R0B1H2"/>
<organism evidence="1 2">
    <name type="scientific">Enterocloster bolteae 90B8</name>
    <dbReference type="NCBI Taxonomy" id="997897"/>
    <lineage>
        <taxon>Bacteria</taxon>
        <taxon>Bacillati</taxon>
        <taxon>Bacillota</taxon>
        <taxon>Clostridia</taxon>
        <taxon>Lachnospirales</taxon>
        <taxon>Lachnospiraceae</taxon>
        <taxon>Enterocloster</taxon>
    </lineage>
</organism>
<proteinExistence type="predicted"/>
<accession>R0B1H2</accession>
<name>R0B1H2_9FIRM</name>
<reference evidence="1 2" key="1">
    <citation type="submission" date="2013-01" db="EMBL/GenBank/DDBJ databases">
        <title>The Genome Sequence of Clostridium bolteae 90B8.</title>
        <authorList>
            <consortium name="The Broad Institute Genome Sequencing Platform"/>
            <person name="Earl A."/>
            <person name="Ward D."/>
            <person name="Feldgarden M."/>
            <person name="Gevers D."/>
            <person name="Courvalin P."/>
            <person name="Lambert T."/>
            <person name="Walker B."/>
            <person name="Young S.K."/>
            <person name="Zeng Q."/>
            <person name="Gargeya S."/>
            <person name="Fitzgerald M."/>
            <person name="Haas B."/>
            <person name="Abouelleil A."/>
            <person name="Alvarado L."/>
            <person name="Arachchi H.M."/>
            <person name="Berlin A.M."/>
            <person name="Chapman S.B."/>
            <person name="Dewar J."/>
            <person name="Goldberg J."/>
            <person name="Griggs A."/>
            <person name="Gujja S."/>
            <person name="Hansen M."/>
            <person name="Howarth C."/>
            <person name="Imamovic A."/>
            <person name="Larimer J."/>
            <person name="McCowan C."/>
            <person name="Murphy C."/>
            <person name="Neiman D."/>
            <person name="Pearson M."/>
            <person name="Priest M."/>
            <person name="Roberts A."/>
            <person name="Saif S."/>
            <person name="Shea T."/>
            <person name="Sisk P."/>
            <person name="Sykes S."/>
            <person name="Wortman J."/>
            <person name="Nusbaum C."/>
            <person name="Birren B."/>
        </authorList>
    </citation>
    <scope>NUCLEOTIDE SEQUENCE [LARGE SCALE GENOMIC DNA]</scope>
    <source>
        <strain evidence="1 2">90B8</strain>
    </source>
</reference>
<dbReference type="EMBL" id="AGYG01000019">
    <property type="protein sequence ID" value="ENZ38117.1"/>
    <property type="molecule type" value="Genomic_DNA"/>
</dbReference>
<dbReference type="Proteomes" id="UP000013041">
    <property type="component" value="Unassembled WGS sequence"/>
</dbReference>
<protein>
    <submittedName>
        <fullName evidence="1">Uncharacterized protein</fullName>
    </submittedName>
</protein>
<evidence type="ECO:0000313" key="2">
    <source>
        <dbReference type="Proteomes" id="UP000013041"/>
    </source>
</evidence>
<gene>
    <name evidence="1" type="ORF">HMPREF1097_02699</name>
</gene>
<comment type="caution">
    <text evidence="1">The sequence shown here is derived from an EMBL/GenBank/DDBJ whole genome shotgun (WGS) entry which is preliminary data.</text>
</comment>
<dbReference type="PATRIC" id="fig|997897.5.peg.2858"/>
<sequence length="871" mass="102015">MSDFGIKIKNIEASTLFEYNNGVRDHYEYKEALFTNSLFSDYLLENGLKVWNEESTRDIICLEFNFGSRSFDDEMEHLKKISMKARLEYKIAKSYGYPTVIKKKRNKRRRLAMLHQEAIKNKEKYQKYSKDDIRRIFYNDGVTVEYISRKKNGDIVKTEHINYKMLYRSTGKAKKGSCMFICDRLYKKAIKFLYMGIKIPKNNAPIVEISAYTPLISSAIVGKIKINPKNILILKDVDRTFKTNVISVETDENRHCVAKYLEDYTLKNTLFDGQALIDSSIFPEWGNGYILLRHHFCKMAAFNTNIQKFFKDYFGDDYLSATVEDMFGNIHYVKDIEVITTDNSMKWLKFNISYDYWCEKVYENNCMFGIVKTAHESKLGDVQRMSYQMVNSLDKDIMENVVKESVEYINKLKQDDDAFLEYLEKNKNFSNDYDVLIALCEQNRDFLRSSYFRRRKIDIIKVYVLNMKSGKLLQNAENLVIVGSPYAMLLYAATGKSESVDEDDTFFVENGTIQCYTERFNSGEYLAFFRSPFNSKNNLTYMHNVYHKNLNKYFSLGRQCIAVNMIGTDFQDRNNGADQDSDSGYTTNQTDIVEHARLCYLNYPTIVNNIPKDKNCYRRTMDDYAKIDSGLANSQLDIGESSNLAQIAQTYACNFSDQKYINYVCILSVLAQVAIDNAKRRFDIDLTNEIQRIRRDMNINENGYPEFWGIIRKDFNKSRINKELCCPMNYLSSLDLSEFHNTTTTLPMSYFFHKFELKNNIRTCRKVEEWIAKYSIQLFNYNTSTDVDEHFLLRKDFDNLVNDIKQINVSRNYLGLFSWIIDRSFKILPGTKRNKNNISSTLNKNKSILIKVLYDVNSSNLLKCFSKNCEK</sequence>
<evidence type="ECO:0000313" key="1">
    <source>
        <dbReference type="EMBL" id="ENZ38117.1"/>
    </source>
</evidence>
<dbReference type="RefSeq" id="WP_002572409.1">
    <property type="nucleotide sequence ID" value="NZ_KB851154.1"/>
</dbReference>
<dbReference type="HOGENOM" id="CLU_011113_0_0_9"/>